<reference evidence="2" key="2">
    <citation type="submission" date="2021-09" db="EMBL/GenBank/DDBJ databases">
        <authorList>
            <person name="Jia N."/>
            <person name="Wang J."/>
            <person name="Shi W."/>
            <person name="Du L."/>
            <person name="Sun Y."/>
            <person name="Zhan W."/>
            <person name="Jiang J."/>
            <person name="Wang Q."/>
            <person name="Zhang B."/>
            <person name="Ji P."/>
            <person name="Sakyi L.B."/>
            <person name="Cui X."/>
            <person name="Yuan T."/>
            <person name="Jiang B."/>
            <person name="Yang W."/>
            <person name="Lam T.T.-Y."/>
            <person name="Chang Q."/>
            <person name="Ding S."/>
            <person name="Wang X."/>
            <person name="Zhu J."/>
            <person name="Ruan X."/>
            <person name="Zhao L."/>
            <person name="Wei J."/>
            <person name="Que T."/>
            <person name="Du C."/>
            <person name="Cheng J."/>
            <person name="Dai P."/>
            <person name="Han X."/>
            <person name="Huang E."/>
            <person name="Gao Y."/>
            <person name="Liu J."/>
            <person name="Shao H."/>
            <person name="Ye R."/>
            <person name="Li L."/>
            <person name="Wei W."/>
            <person name="Wang X."/>
            <person name="Wang C."/>
            <person name="Huo Q."/>
            <person name="Li W."/>
            <person name="Guo W."/>
            <person name="Chen H."/>
            <person name="Chen S."/>
            <person name="Zhou L."/>
            <person name="Zhou L."/>
            <person name="Ni X."/>
            <person name="Tian J."/>
            <person name="Zhou Y."/>
            <person name="Sheng Y."/>
            <person name="Liu T."/>
            <person name="Pan Y."/>
            <person name="Xia L."/>
            <person name="Li J."/>
            <person name="Zhao F."/>
            <person name="Cao W."/>
        </authorList>
    </citation>
    <scope>NUCLEOTIDE SEQUENCE</scope>
    <source>
        <strain evidence="2">Rsan-2018</strain>
        <tissue evidence="2">Larvae</tissue>
    </source>
</reference>
<feature type="compositionally biased region" description="Polar residues" evidence="1">
    <location>
        <begin position="111"/>
        <end position="126"/>
    </location>
</feature>
<sequence length="162" mass="17133">MALIWSVIVVNVVAIRFSVMPAAWEEERAKRNVVKETADILETFGFTLEQRGLVSVKGKGMLMTFYLLGKKPTAQQSSALAAATHVHTNPLAQQDDDPGVKTEEPIASPQDAKTATPSADVSVTTNNGMEVVSTVAAHTLQHQQQLPNGAGPTVVATAASPS</sequence>
<proteinExistence type="predicted"/>
<comment type="caution">
    <text evidence="2">The sequence shown here is derived from an EMBL/GenBank/DDBJ whole genome shotgun (WGS) entry which is preliminary data.</text>
</comment>
<organism evidence="2 3">
    <name type="scientific">Rhipicephalus sanguineus</name>
    <name type="common">Brown dog tick</name>
    <name type="synonym">Ixodes sanguineus</name>
    <dbReference type="NCBI Taxonomy" id="34632"/>
    <lineage>
        <taxon>Eukaryota</taxon>
        <taxon>Metazoa</taxon>
        <taxon>Ecdysozoa</taxon>
        <taxon>Arthropoda</taxon>
        <taxon>Chelicerata</taxon>
        <taxon>Arachnida</taxon>
        <taxon>Acari</taxon>
        <taxon>Parasitiformes</taxon>
        <taxon>Ixodida</taxon>
        <taxon>Ixodoidea</taxon>
        <taxon>Ixodidae</taxon>
        <taxon>Rhipicephalinae</taxon>
        <taxon>Rhipicephalus</taxon>
        <taxon>Rhipicephalus</taxon>
    </lineage>
</organism>
<protein>
    <submittedName>
        <fullName evidence="2">Uncharacterized protein</fullName>
    </submittedName>
</protein>
<dbReference type="VEuPathDB" id="VectorBase:RSAN_050617"/>
<name>A0A9D4Q8M3_RHISA</name>
<keyword evidence="3" id="KW-1185">Reference proteome</keyword>
<dbReference type="Proteomes" id="UP000821837">
    <property type="component" value="Unassembled WGS sequence"/>
</dbReference>
<dbReference type="AlphaFoldDB" id="A0A9D4Q8M3"/>
<reference evidence="2" key="1">
    <citation type="journal article" date="2020" name="Cell">
        <title>Large-Scale Comparative Analyses of Tick Genomes Elucidate Their Genetic Diversity and Vector Capacities.</title>
        <authorList>
            <consortium name="Tick Genome and Microbiome Consortium (TIGMIC)"/>
            <person name="Jia N."/>
            <person name="Wang J."/>
            <person name="Shi W."/>
            <person name="Du L."/>
            <person name="Sun Y."/>
            <person name="Zhan W."/>
            <person name="Jiang J.F."/>
            <person name="Wang Q."/>
            <person name="Zhang B."/>
            <person name="Ji P."/>
            <person name="Bell-Sakyi L."/>
            <person name="Cui X.M."/>
            <person name="Yuan T.T."/>
            <person name="Jiang B.G."/>
            <person name="Yang W.F."/>
            <person name="Lam T.T."/>
            <person name="Chang Q.C."/>
            <person name="Ding S.J."/>
            <person name="Wang X.J."/>
            <person name="Zhu J.G."/>
            <person name="Ruan X.D."/>
            <person name="Zhao L."/>
            <person name="Wei J.T."/>
            <person name="Ye R.Z."/>
            <person name="Que T.C."/>
            <person name="Du C.H."/>
            <person name="Zhou Y.H."/>
            <person name="Cheng J.X."/>
            <person name="Dai P.F."/>
            <person name="Guo W.B."/>
            <person name="Han X.H."/>
            <person name="Huang E.J."/>
            <person name="Li L.F."/>
            <person name="Wei W."/>
            <person name="Gao Y.C."/>
            <person name="Liu J.Z."/>
            <person name="Shao H.Z."/>
            <person name="Wang X."/>
            <person name="Wang C.C."/>
            <person name="Yang T.C."/>
            <person name="Huo Q.B."/>
            <person name="Li W."/>
            <person name="Chen H.Y."/>
            <person name="Chen S.E."/>
            <person name="Zhou L.G."/>
            <person name="Ni X.B."/>
            <person name="Tian J.H."/>
            <person name="Sheng Y."/>
            <person name="Liu T."/>
            <person name="Pan Y.S."/>
            <person name="Xia L.Y."/>
            <person name="Li J."/>
            <person name="Zhao F."/>
            <person name="Cao W.C."/>
        </authorList>
    </citation>
    <scope>NUCLEOTIDE SEQUENCE</scope>
    <source>
        <strain evidence="2">Rsan-2018</strain>
    </source>
</reference>
<dbReference type="EMBL" id="JABSTV010001248">
    <property type="protein sequence ID" value="KAH7969787.1"/>
    <property type="molecule type" value="Genomic_DNA"/>
</dbReference>
<evidence type="ECO:0000256" key="1">
    <source>
        <dbReference type="SAM" id="MobiDB-lite"/>
    </source>
</evidence>
<accession>A0A9D4Q8M3</accession>
<evidence type="ECO:0000313" key="3">
    <source>
        <dbReference type="Proteomes" id="UP000821837"/>
    </source>
</evidence>
<feature type="region of interest" description="Disordered" evidence="1">
    <location>
        <begin position="78"/>
        <end position="126"/>
    </location>
</feature>
<gene>
    <name evidence="2" type="ORF">HPB52_021945</name>
</gene>
<evidence type="ECO:0000313" key="2">
    <source>
        <dbReference type="EMBL" id="KAH7969787.1"/>
    </source>
</evidence>
<feature type="region of interest" description="Disordered" evidence="1">
    <location>
        <begin position="140"/>
        <end position="162"/>
    </location>
</feature>